<protein>
    <recommendedName>
        <fullName evidence="4">Probable multidrug resistance protein NorM</fullName>
    </recommendedName>
    <alternativeName>
        <fullName evidence="12">Multidrug-efflux transporter</fullName>
    </alternativeName>
</protein>
<evidence type="ECO:0000313" key="14">
    <source>
        <dbReference type="EMBL" id="RRJ24811.1"/>
    </source>
</evidence>
<evidence type="ECO:0000256" key="10">
    <source>
        <dbReference type="ARBA" id="ARBA00023065"/>
    </source>
</evidence>
<evidence type="ECO:0000256" key="11">
    <source>
        <dbReference type="ARBA" id="ARBA00023136"/>
    </source>
</evidence>
<keyword evidence="6" id="KW-0050">Antiport</keyword>
<dbReference type="InterPro" id="IPR002528">
    <property type="entry name" value="MATE_fam"/>
</dbReference>
<dbReference type="PIRSF" id="PIRSF006603">
    <property type="entry name" value="DinF"/>
    <property type="match status" value="1"/>
</dbReference>
<proteinExistence type="inferred from homology"/>
<dbReference type="PANTHER" id="PTHR43298:SF2">
    <property type="entry name" value="FMN_FAD EXPORTER YEEO-RELATED"/>
    <property type="match status" value="1"/>
</dbReference>
<feature type="transmembrane region" description="Helical" evidence="13">
    <location>
        <begin position="420"/>
        <end position="440"/>
    </location>
</feature>
<dbReference type="Pfam" id="PF01554">
    <property type="entry name" value="MatE"/>
    <property type="match status" value="2"/>
</dbReference>
<accession>A0A3P3QUA5</accession>
<feature type="transmembrane region" description="Helical" evidence="13">
    <location>
        <begin position="138"/>
        <end position="159"/>
    </location>
</feature>
<evidence type="ECO:0000256" key="7">
    <source>
        <dbReference type="ARBA" id="ARBA00022475"/>
    </source>
</evidence>
<dbReference type="InterPro" id="IPR048279">
    <property type="entry name" value="MdtK-like"/>
</dbReference>
<name>A0A3P3QUA5_9FIRM</name>
<dbReference type="OrthoDB" id="9811110at2"/>
<keyword evidence="11 13" id="KW-0472">Membrane</keyword>
<dbReference type="PANTHER" id="PTHR43298">
    <property type="entry name" value="MULTIDRUG RESISTANCE PROTEIN NORM-RELATED"/>
    <property type="match status" value="1"/>
</dbReference>
<keyword evidence="9 13" id="KW-1133">Transmembrane helix</keyword>
<evidence type="ECO:0000256" key="5">
    <source>
        <dbReference type="ARBA" id="ARBA00022448"/>
    </source>
</evidence>
<keyword evidence="5" id="KW-0813">Transport</keyword>
<gene>
    <name evidence="14" type="ORF">EHV10_11105</name>
</gene>
<dbReference type="GO" id="GO:0042910">
    <property type="term" value="F:xenobiotic transmembrane transporter activity"/>
    <property type="evidence" value="ECO:0007669"/>
    <property type="project" value="InterPro"/>
</dbReference>
<organism evidence="14 15">
    <name type="scientific">Lachnoanaerobaculum gingivalis</name>
    <dbReference type="NCBI Taxonomy" id="2490855"/>
    <lineage>
        <taxon>Bacteria</taxon>
        <taxon>Bacillati</taxon>
        <taxon>Bacillota</taxon>
        <taxon>Clostridia</taxon>
        <taxon>Lachnospirales</taxon>
        <taxon>Lachnospiraceae</taxon>
        <taxon>Lachnoanaerobaculum</taxon>
    </lineage>
</organism>
<reference evidence="14 15" key="1">
    <citation type="submission" date="2018-11" db="EMBL/GenBank/DDBJ databases">
        <title>Genome sequencing of Lachnoanaerobaculum sp. KCOM 2030 (= ChDC B114).</title>
        <authorList>
            <person name="Kook J.-K."/>
            <person name="Park S.-N."/>
            <person name="Lim Y.K."/>
        </authorList>
    </citation>
    <scope>NUCLEOTIDE SEQUENCE [LARGE SCALE GENOMIC DNA]</scope>
    <source>
        <strain evidence="14 15">KCOM 2030</strain>
    </source>
</reference>
<evidence type="ECO:0000256" key="4">
    <source>
        <dbReference type="ARBA" id="ARBA00020268"/>
    </source>
</evidence>
<evidence type="ECO:0000256" key="9">
    <source>
        <dbReference type="ARBA" id="ARBA00022989"/>
    </source>
</evidence>
<keyword evidence="10" id="KW-0406">Ion transport</keyword>
<feature type="transmembrane region" description="Helical" evidence="13">
    <location>
        <begin position="171"/>
        <end position="193"/>
    </location>
</feature>
<comment type="similarity">
    <text evidence="3">Belongs to the multi antimicrobial extrusion (MATE) (TC 2.A.66.1) family.</text>
</comment>
<evidence type="ECO:0000256" key="1">
    <source>
        <dbReference type="ARBA" id="ARBA00003408"/>
    </source>
</evidence>
<dbReference type="AlphaFoldDB" id="A0A3P3QUA5"/>
<evidence type="ECO:0000256" key="6">
    <source>
        <dbReference type="ARBA" id="ARBA00022449"/>
    </source>
</evidence>
<evidence type="ECO:0000313" key="15">
    <source>
        <dbReference type="Proteomes" id="UP000272490"/>
    </source>
</evidence>
<feature type="transmembrane region" description="Helical" evidence="13">
    <location>
        <begin position="57"/>
        <end position="84"/>
    </location>
</feature>
<feature type="transmembrane region" description="Helical" evidence="13">
    <location>
        <begin position="362"/>
        <end position="382"/>
    </location>
</feature>
<evidence type="ECO:0000256" key="2">
    <source>
        <dbReference type="ARBA" id="ARBA00004651"/>
    </source>
</evidence>
<dbReference type="EMBL" id="RRCO01000005">
    <property type="protein sequence ID" value="RRJ24811.1"/>
    <property type="molecule type" value="Genomic_DNA"/>
</dbReference>
<feature type="transmembrane region" description="Helical" evidence="13">
    <location>
        <begin position="394"/>
        <end position="414"/>
    </location>
</feature>
<comment type="caution">
    <text evidence="14">The sequence shown here is derived from an EMBL/GenBank/DDBJ whole genome shotgun (WGS) entry which is preliminary data.</text>
</comment>
<feature type="transmembrane region" description="Helical" evidence="13">
    <location>
        <begin position="96"/>
        <end position="118"/>
    </location>
</feature>
<dbReference type="GO" id="GO:0006811">
    <property type="term" value="P:monoatomic ion transport"/>
    <property type="evidence" value="ECO:0007669"/>
    <property type="project" value="UniProtKB-KW"/>
</dbReference>
<feature type="transmembrane region" description="Helical" evidence="13">
    <location>
        <begin position="199"/>
        <end position="222"/>
    </location>
</feature>
<comment type="subcellular location">
    <subcellularLocation>
        <location evidence="2">Cell membrane</location>
        <topology evidence="2">Multi-pass membrane protein</topology>
    </subcellularLocation>
</comment>
<dbReference type="NCBIfam" id="TIGR00797">
    <property type="entry name" value="matE"/>
    <property type="match status" value="1"/>
</dbReference>
<dbReference type="GO" id="GO:0015297">
    <property type="term" value="F:antiporter activity"/>
    <property type="evidence" value="ECO:0007669"/>
    <property type="project" value="UniProtKB-KW"/>
</dbReference>
<evidence type="ECO:0000256" key="8">
    <source>
        <dbReference type="ARBA" id="ARBA00022692"/>
    </source>
</evidence>
<dbReference type="Proteomes" id="UP000272490">
    <property type="component" value="Unassembled WGS sequence"/>
</dbReference>
<comment type="function">
    <text evidence="1">Multidrug efflux pump.</text>
</comment>
<keyword evidence="15" id="KW-1185">Reference proteome</keyword>
<feature type="transmembrane region" description="Helical" evidence="13">
    <location>
        <begin position="275"/>
        <end position="302"/>
    </location>
</feature>
<dbReference type="InterPro" id="IPR050222">
    <property type="entry name" value="MATE_MdtK"/>
</dbReference>
<sequence>MEEVLVKNKMEVEPIKSLILKMSIPPLISMCMQYSYNLLDCIFVSCVSEKSLSAVSIIFPITTLYIAIAIWIGVGVSVLVAKYLGEKDEEKANTIVANGIIVSFVVSSLVTFITMNIIRGFILSFTSDQETIGLALEYMDICVFMAIPCAVHICIQKVLQGTGNMLAPMCFQIAGVLTNLIFDPILIFGYFGFKPMGVRGAAIATVMGYTISTVLAFLVLIFQKQKVKLGLKYFLIRFDHVRDIFVVGFPSFIMNVLGAAMVYNTNLFLKEYSEIAIAFFGAYFKIQQMVIMTLNGLIQGCIPVMSYNYGAKREDRLKESLKIGTIVAIILTSFSIVMLWTFTKNILRTFNPPKEMFDFGIFGIRIMSLGYVFVGITTMIASYMQSTKNVGKSILINLCRQLLVLVPVMFIGSKTFGLKGIWSAFLITELICVVFSFVLYKNTKIDMENIGSR</sequence>
<evidence type="ECO:0000256" key="3">
    <source>
        <dbReference type="ARBA" id="ARBA00010199"/>
    </source>
</evidence>
<dbReference type="RefSeq" id="WP_128674696.1">
    <property type="nucleotide sequence ID" value="NZ_RRCO01000005.1"/>
</dbReference>
<evidence type="ECO:0000256" key="13">
    <source>
        <dbReference type="SAM" id="Phobius"/>
    </source>
</evidence>
<keyword evidence="7" id="KW-1003">Cell membrane</keyword>
<feature type="transmembrane region" description="Helical" evidence="13">
    <location>
        <begin position="323"/>
        <end position="342"/>
    </location>
</feature>
<dbReference type="GO" id="GO:0005886">
    <property type="term" value="C:plasma membrane"/>
    <property type="evidence" value="ECO:0007669"/>
    <property type="project" value="UniProtKB-SubCell"/>
</dbReference>
<keyword evidence="8 13" id="KW-0812">Transmembrane</keyword>
<evidence type="ECO:0000256" key="12">
    <source>
        <dbReference type="ARBA" id="ARBA00031636"/>
    </source>
</evidence>
<feature type="transmembrane region" description="Helical" evidence="13">
    <location>
        <begin position="243"/>
        <end position="263"/>
    </location>
</feature>